<sequence>MQEWIRTEEKTKTIELHRKEHRRNRAKQSPAWSSKHIYVCSRQGSRSISKYTKKTARGRKIPSKRILTGCQCRLTVKTYPGTDTVLGRYTHEHSHPTGDANARFVRIPAETRLRIAELLRMGVDRARVLQEVRGNVHTEDNLKDLRSRPSARNEFITAADIRQIEVRTSMPPSFKTITHKSTREWVENLRDRGELLGFKGSSDAPPTNSSLAADTFALCVQTKYQRECWNKWGGKFAGLDATHNTTHYKGMSLFTVMVRDKWGHGMFFIE</sequence>
<evidence type="ECO:0000313" key="1">
    <source>
        <dbReference type="EMBL" id="KAJ7028488.1"/>
    </source>
</evidence>
<accession>A0AAD6SKM8</accession>
<dbReference type="Proteomes" id="UP001218188">
    <property type="component" value="Unassembled WGS sequence"/>
</dbReference>
<organism evidence="1 2">
    <name type="scientific">Mycena alexandri</name>
    <dbReference type="NCBI Taxonomy" id="1745969"/>
    <lineage>
        <taxon>Eukaryota</taxon>
        <taxon>Fungi</taxon>
        <taxon>Dikarya</taxon>
        <taxon>Basidiomycota</taxon>
        <taxon>Agaricomycotina</taxon>
        <taxon>Agaricomycetes</taxon>
        <taxon>Agaricomycetidae</taxon>
        <taxon>Agaricales</taxon>
        <taxon>Marasmiineae</taxon>
        <taxon>Mycenaceae</taxon>
        <taxon>Mycena</taxon>
    </lineage>
</organism>
<dbReference type="AlphaFoldDB" id="A0AAD6SKM8"/>
<reference evidence="1" key="1">
    <citation type="submission" date="2023-03" db="EMBL/GenBank/DDBJ databases">
        <title>Massive genome expansion in bonnet fungi (Mycena s.s.) driven by repeated elements and novel gene families across ecological guilds.</title>
        <authorList>
            <consortium name="Lawrence Berkeley National Laboratory"/>
            <person name="Harder C.B."/>
            <person name="Miyauchi S."/>
            <person name="Viragh M."/>
            <person name="Kuo A."/>
            <person name="Thoen E."/>
            <person name="Andreopoulos B."/>
            <person name="Lu D."/>
            <person name="Skrede I."/>
            <person name="Drula E."/>
            <person name="Henrissat B."/>
            <person name="Morin E."/>
            <person name="Kohler A."/>
            <person name="Barry K."/>
            <person name="LaButti K."/>
            <person name="Morin E."/>
            <person name="Salamov A."/>
            <person name="Lipzen A."/>
            <person name="Mereny Z."/>
            <person name="Hegedus B."/>
            <person name="Baldrian P."/>
            <person name="Stursova M."/>
            <person name="Weitz H."/>
            <person name="Taylor A."/>
            <person name="Grigoriev I.V."/>
            <person name="Nagy L.G."/>
            <person name="Martin F."/>
            <person name="Kauserud H."/>
        </authorList>
    </citation>
    <scope>NUCLEOTIDE SEQUENCE</scope>
    <source>
        <strain evidence="1">CBHHK200</strain>
    </source>
</reference>
<name>A0AAD6SKM8_9AGAR</name>
<proteinExistence type="predicted"/>
<protein>
    <submittedName>
        <fullName evidence="1">Uncharacterized protein</fullName>
    </submittedName>
</protein>
<gene>
    <name evidence="1" type="ORF">C8F04DRAFT_963855</name>
</gene>
<dbReference type="EMBL" id="JARJCM010000111">
    <property type="protein sequence ID" value="KAJ7028488.1"/>
    <property type="molecule type" value="Genomic_DNA"/>
</dbReference>
<evidence type="ECO:0000313" key="2">
    <source>
        <dbReference type="Proteomes" id="UP001218188"/>
    </source>
</evidence>
<comment type="caution">
    <text evidence="1">The sequence shown here is derived from an EMBL/GenBank/DDBJ whole genome shotgun (WGS) entry which is preliminary data.</text>
</comment>
<keyword evidence="2" id="KW-1185">Reference proteome</keyword>